<comment type="similarity">
    <text evidence="1">Belongs to the AAA ATPase family.</text>
</comment>
<accession>A0A967EL47</accession>
<organism evidence="3 4">
    <name type="scientific">Roseovarius gahaiensis</name>
    <dbReference type="NCBI Taxonomy" id="2716691"/>
    <lineage>
        <taxon>Bacteria</taxon>
        <taxon>Pseudomonadati</taxon>
        <taxon>Pseudomonadota</taxon>
        <taxon>Alphaproteobacteria</taxon>
        <taxon>Rhodobacterales</taxon>
        <taxon>Roseobacteraceae</taxon>
        <taxon>Roseovarius</taxon>
    </lineage>
</organism>
<dbReference type="InterPro" id="IPR003960">
    <property type="entry name" value="ATPase_AAA_CS"/>
</dbReference>
<dbReference type="InterPro" id="IPR027417">
    <property type="entry name" value="P-loop_NTPase"/>
</dbReference>
<dbReference type="PANTHER" id="PTHR23076:SF97">
    <property type="entry name" value="ATP-DEPENDENT ZINC METALLOPROTEASE YME1L1"/>
    <property type="match status" value="1"/>
</dbReference>
<dbReference type="InterPro" id="IPR003593">
    <property type="entry name" value="AAA+_ATPase"/>
</dbReference>
<protein>
    <submittedName>
        <fullName evidence="3">AAA family ATPase</fullName>
    </submittedName>
</protein>
<dbReference type="PANTHER" id="PTHR23076">
    <property type="entry name" value="METALLOPROTEASE M41 FTSH"/>
    <property type="match status" value="1"/>
</dbReference>
<keyword evidence="1" id="KW-0067">ATP-binding</keyword>
<keyword evidence="1" id="KW-0547">Nucleotide-binding</keyword>
<dbReference type="GO" id="GO:0004222">
    <property type="term" value="F:metalloendopeptidase activity"/>
    <property type="evidence" value="ECO:0007669"/>
    <property type="project" value="InterPro"/>
</dbReference>
<evidence type="ECO:0000313" key="4">
    <source>
        <dbReference type="Proteomes" id="UP000639775"/>
    </source>
</evidence>
<dbReference type="InterPro" id="IPR003959">
    <property type="entry name" value="ATPase_AAA_core"/>
</dbReference>
<keyword evidence="4" id="KW-1185">Reference proteome</keyword>
<dbReference type="Pfam" id="PF00004">
    <property type="entry name" value="AAA"/>
    <property type="match status" value="1"/>
</dbReference>
<dbReference type="CDD" id="cd19481">
    <property type="entry name" value="RecA-like_protease"/>
    <property type="match status" value="1"/>
</dbReference>
<dbReference type="SUPFAM" id="SSF140990">
    <property type="entry name" value="FtsH protease domain-like"/>
    <property type="match status" value="1"/>
</dbReference>
<dbReference type="GO" id="GO:0004176">
    <property type="term" value="F:ATP-dependent peptidase activity"/>
    <property type="evidence" value="ECO:0007669"/>
    <property type="project" value="InterPro"/>
</dbReference>
<dbReference type="GO" id="GO:0005524">
    <property type="term" value="F:ATP binding"/>
    <property type="evidence" value="ECO:0007669"/>
    <property type="project" value="UniProtKB-KW"/>
</dbReference>
<comment type="caution">
    <text evidence="3">The sequence shown here is derived from an EMBL/GenBank/DDBJ whole genome shotgun (WGS) entry which is preliminary data.</text>
</comment>
<dbReference type="Gene3D" id="1.20.58.760">
    <property type="entry name" value="Peptidase M41"/>
    <property type="match status" value="1"/>
</dbReference>
<sequence length="761" mass="82357">MTDLTMTKQTELSPALTSDFALELARSTARRLFMTGWNGFVEMRYSPDDVDDEDDDFAESQTDDAVQTKVERAWDNPETPLADSMSSAEMAAAIKSGIDPFAQSSDTPGRVLHEQDPPPSLIITALAAAHLVDSKSHLNSLFQPGQVTNFTCPTGPFFWGLDQTLPNLIAHWKTRLSSCDTADLHSIVDDADDGVTRRSRTRKRGMLDTRVERSLAQNASVLLITTSKSHMSDALSAIVTRSVAWPGLTPEIVLETLRLTHSVTGKLAEDEICKRLPDPDLLKAFTPGQIDAAFAAPTTLAVADRLVNIARKLIRPVPKVTLDAVHGLPEVGRALDRMLNDLQAWRNGNLSWSEVTSSAVFHGPPGTGKTTLAKAFAGSAGIPIIQTSYADCQKHGHQGDMLAALDRAFAEAKQSVPAVLFIDELDGFSKRDMSHHHSTYMRGVVNGLLEQINRANDVDGLFLLGATNHLETVDAAVIRSGRFDLKLHVPHPNKRGLVEILAAKLGPENANRLDLSSLADRLLGLSGAVAEAVVRDALGRARADRTPVRQEYLDSAADQIAPELDEDTLRRAAIHEAGHVLVMLQLGWPLPKRVCLTLQGGQVEHAPLHSMTPSTAKEQLQVLLAGRAAEICILGTPSSGAGKGAQSDLAQATSLALAVERQWGFGESGLLWDGLSAADIWRAPKDVQEEAECHLREAQDKALEIVRAQKSCILHLAEQLLRVREMNGADIDACMRGVFQEGHAFGNHTPSESEPSCVVGS</sequence>
<proteinExistence type="inferred from homology"/>
<name>A0A967EL47_9RHOB</name>
<dbReference type="SMART" id="SM00382">
    <property type="entry name" value="AAA"/>
    <property type="match status" value="1"/>
</dbReference>
<dbReference type="Gene3D" id="3.40.50.300">
    <property type="entry name" value="P-loop containing nucleotide triphosphate hydrolases"/>
    <property type="match status" value="1"/>
</dbReference>
<reference evidence="3" key="1">
    <citation type="submission" date="2020-03" db="EMBL/GenBank/DDBJ databases">
        <title>Roseovarius gahaiensis sp. nov., isolated from Gahai Saline Lake, China.</title>
        <authorList>
            <person name="Sun X."/>
        </authorList>
    </citation>
    <scope>NUCLEOTIDE SEQUENCE</scope>
    <source>
        <strain evidence="3">GH877</strain>
    </source>
</reference>
<evidence type="ECO:0000259" key="2">
    <source>
        <dbReference type="SMART" id="SM00382"/>
    </source>
</evidence>
<dbReference type="EMBL" id="JAAORB010000042">
    <property type="protein sequence ID" value="NHQ75679.1"/>
    <property type="molecule type" value="Genomic_DNA"/>
</dbReference>
<dbReference type="RefSeq" id="WP_167199422.1">
    <property type="nucleotide sequence ID" value="NZ_JAAORB010000042.1"/>
</dbReference>
<dbReference type="PROSITE" id="PS00674">
    <property type="entry name" value="AAA"/>
    <property type="match status" value="1"/>
</dbReference>
<dbReference type="SUPFAM" id="SSF52540">
    <property type="entry name" value="P-loop containing nucleoside triphosphate hydrolases"/>
    <property type="match status" value="1"/>
</dbReference>
<gene>
    <name evidence="3" type="ORF">HAT86_14590</name>
</gene>
<dbReference type="GO" id="GO:0006508">
    <property type="term" value="P:proteolysis"/>
    <property type="evidence" value="ECO:0007669"/>
    <property type="project" value="InterPro"/>
</dbReference>
<dbReference type="Proteomes" id="UP000639775">
    <property type="component" value="Unassembled WGS sequence"/>
</dbReference>
<dbReference type="InterPro" id="IPR000642">
    <property type="entry name" value="Peptidase_M41"/>
</dbReference>
<dbReference type="GO" id="GO:0016887">
    <property type="term" value="F:ATP hydrolysis activity"/>
    <property type="evidence" value="ECO:0007669"/>
    <property type="project" value="InterPro"/>
</dbReference>
<evidence type="ECO:0000313" key="3">
    <source>
        <dbReference type="EMBL" id="NHQ75679.1"/>
    </source>
</evidence>
<dbReference type="AlphaFoldDB" id="A0A967EL47"/>
<feature type="domain" description="AAA+ ATPase" evidence="2">
    <location>
        <begin position="355"/>
        <end position="493"/>
    </location>
</feature>
<dbReference type="InterPro" id="IPR037219">
    <property type="entry name" value="Peptidase_M41-like"/>
</dbReference>
<evidence type="ECO:0000256" key="1">
    <source>
        <dbReference type="RuleBase" id="RU003651"/>
    </source>
</evidence>
<dbReference type="Pfam" id="PF01434">
    <property type="entry name" value="Peptidase_M41"/>
    <property type="match status" value="1"/>
</dbReference>